<reference evidence="1 2" key="1">
    <citation type="submission" date="2016-11" db="EMBL/GenBank/DDBJ databases">
        <authorList>
            <person name="Varghese N."/>
            <person name="Submissions S."/>
        </authorList>
    </citation>
    <scope>NUCLEOTIDE SEQUENCE [LARGE SCALE GENOMIC DNA]</scope>
    <source>
        <strain evidence="1 2">DSM 29620</strain>
    </source>
</reference>
<dbReference type="PROSITE" id="PS51257">
    <property type="entry name" value="PROKAR_LIPOPROTEIN"/>
    <property type="match status" value="1"/>
</dbReference>
<name>A0A1H0JCW6_9RHOB</name>
<dbReference type="OrthoDB" id="7838899at2"/>
<evidence type="ECO:0000313" key="1">
    <source>
        <dbReference type="EMBL" id="SHK11480.1"/>
    </source>
</evidence>
<dbReference type="RefSeq" id="WP_149788826.1">
    <property type="nucleotide sequence ID" value="NZ_FNIO01000005.1"/>
</dbReference>
<dbReference type="Proteomes" id="UP000324252">
    <property type="component" value="Unassembled WGS sequence"/>
</dbReference>
<dbReference type="EMBL" id="FQZZ01000003">
    <property type="protein sequence ID" value="SHK11480.1"/>
    <property type="molecule type" value="Genomic_DNA"/>
</dbReference>
<organism evidence="1 2">
    <name type="scientific">Lutimaribacter pacificus</name>
    <dbReference type="NCBI Taxonomy" id="391948"/>
    <lineage>
        <taxon>Bacteria</taxon>
        <taxon>Pseudomonadati</taxon>
        <taxon>Pseudomonadota</taxon>
        <taxon>Alphaproteobacteria</taxon>
        <taxon>Rhodobacterales</taxon>
        <taxon>Roseobacteraceae</taxon>
        <taxon>Lutimaribacter</taxon>
    </lineage>
</organism>
<dbReference type="AlphaFoldDB" id="A0A1H0JCW6"/>
<evidence type="ECO:0000313" key="2">
    <source>
        <dbReference type="Proteomes" id="UP000324252"/>
    </source>
</evidence>
<sequence>MLRPMRRVVWWFFLIWPAGALACDRPVCGVDPQELSLARLVDFEDMAGGYGPGRLYRQAIEADGVSFGEHLAGQSRSADGPYDRIDGPATPPLRLGDVPGGALLSITRVGKSSVLNGQGPAGYPKREAEGEGAIAILFDHDQAALSVDIVGGEGGTGWFLFLARDGSVLDRHDLTGLGEETRAFRTPGMEPRIAALVITNDDPEGIAIDNLRFELIRQMGAIGLGGDARATYVLAHVVSIALPPAGPDTAHPSR</sequence>
<gene>
    <name evidence="1" type="ORF">SAMN05444142_103308</name>
</gene>
<proteinExistence type="predicted"/>
<keyword evidence="2" id="KW-1185">Reference proteome</keyword>
<protein>
    <submittedName>
        <fullName evidence="1">Uncharacterized protein</fullName>
    </submittedName>
</protein>
<accession>A0A1H0JCW6</accession>